<accession>A0A0B7JM51</accession>
<proteinExistence type="predicted"/>
<sequence>MPLCRPITSAFVEHRGAFAGLEAHSPREICLSTNIHLGTVIVNVRLLRHAGPNSANGLPRC</sequence>
<name>A0A0B7JM51_BIOOC</name>
<reference evidence="1" key="1">
    <citation type="submission" date="2015-01" db="EMBL/GenBank/DDBJ databases">
        <authorList>
            <person name="Durling Mikael"/>
        </authorList>
    </citation>
    <scope>NUCLEOTIDE SEQUENCE</scope>
</reference>
<dbReference type="EMBL" id="CDPU01000003">
    <property type="protein sequence ID" value="CEO45939.1"/>
    <property type="molecule type" value="Genomic_DNA"/>
</dbReference>
<evidence type="ECO:0000313" key="1">
    <source>
        <dbReference type="EMBL" id="CEO45939.1"/>
    </source>
</evidence>
<dbReference type="AlphaFoldDB" id="A0A0B7JM51"/>
<gene>
    <name evidence="1" type="ORF">BN869_000001994_1</name>
</gene>
<organism evidence="1">
    <name type="scientific">Bionectria ochroleuca</name>
    <name type="common">Gliocladium roseum</name>
    <dbReference type="NCBI Taxonomy" id="29856"/>
    <lineage>
        <taxon>Eukaryota</taxon>
        <taxon>Fungi</taxon>
        <taxon>Dikarya</taxon>
        <taxon>Ascomycota</taxon>
        <taxon>Pezizomycotina</taxon>
        <taxon>Sordariomycetes</taxon>
        <taxon>Hypocreomycetidae</taxon>
        <taxon>Hypocreales</taxon>
        <taxon>Bionectriaceae</taxon>
        <taxon>Clonostachys</taxon>
    </lineage>
</organism>
<protein>
    <submittedName>
        <fullName evidence="1">Uncharacterized protein</fullName>
    </submittedName>
</protein>